<gene>
    <name evidence="2" type="ORF">ACFQU0_11590</name>
</gene>
<accession>A0ABW2SCY0</accession>
<name>A0ABW2SCY0_9BURK</name>
<dbReference type="EMBL" id="JBHTBZ010000029">
    <property type="protein sequence ID" value="MFC7461064.1"/>
    <property type="molecule type" value="Genomic_DNA"/>
</dbReference>
<comment type="caution">
    <text evidence="2">The sequence shown here is derived from an EMBL/GenBank/DDBJ whole genome shotgun (WGS) entry which is preliminary data.</text>
</comment>
<feature type="compositionally biased region" description="Polar residues" evidence="1">
    <location>
        <begin position="56"/>
        <end position="65"/>
    </location>
</feature>
<organism evidence="2 3">
    <name type="scientific">Hydrogenophaga defluvii</name>
    <dbReference type="NCBI Taxonomy" id="249410"/>
    <lineage>
        <taxon>Bacteria</taxon>
        <taxon>Pseudomonadati</taxon>
        <taxon>Pseudomonadota</taxon>
        <taxon>Betaproteobacteria</taxon>
        <taxon>Burkholderiales</taxon>
        <taxon>Comamonadaceae</taxon>
        <taxon>Hydrogenophaga</taxon>
    </lineage>
</organism>
<dbReference type="RefSeq" id="WP_382200898.1">
    <property type="nucleotide sequence ID" value="NZ_JBHTBZ010000029.1"/>
</dbReference>
<keyword evidence="3" id="KW-1185">Reference proteome</keyword>
<evidence type="ECO:0000313" key="2">
    <source>
        <dbReference type="EMBL" id="MFC7461064.1"/>
    </source>
</evidence>
<proteinExistence type="predicted"/>
<dbReference type="Proteomes" id="UP001596457">
    <property type="component" value="Unassembled WGS sequence"/>
</dbReference>
<protein>
    <submittedName>
        <fullName evidence="2">DUF1840 family protein</fullName>
    </submittedName>
</protein>
<dbReference type="InterPro" id="IPR014991">
    <property type="entry name" value="DUF1840"/>
</dbReference>
<dbReference type="Pfam" id="PF08895">
    <property type="entry name" value="DUF1840"/>
    <property type="match status" value="1"/>
</dbReference>
<reference evidence="3" key="1">
    <citation type="journal article" date="2019" name="Int. J. Syst. Evol. Microbiol.">
        <title>The Global Catalogue of Microorganisms (GCM) 10K type strain sequencing project: providing services to taxonomists for standard genome sequencing and annotation.</title>
        <authorList>
            <consortium name="The Broad Institute Genomics Platform"/>
            <consortium name="The Broad Institute Genome Sequencing Center for Infectious Disease"/>
            <person name="Wu L."/>
            <person name="Ma J."/>
        </authorList>
    </citation>
    <scope>NUCLEOTIDE SEQUENCE [LARGE SCALE GENOMIC DNA]</scope>
    <source>
        <strain evidence="3">CCUG 53903</strain>
    </source>
</reference>
<evidence type="ECO:0000256" key="1">
    <source>
        <dbReference type="SAM" id="MobiDB-lite"/>
    </source>
</evidence>
<feature type="region of interest" description="Disordered" evidence="1">
    <location>
        <begin position="53"/>
        <end position="74"/>
    </location>
</feature>
<sequence length="106" mass="11439">MLYRFKSQATHDLILLQADGETVLRLLGKTPGAPGVITAEQLPAAIATLEAAAHTNRASPQNTPTEAGEDCEDDRDASVSLWQRLAPLLLLLRQAHSEQKAVVWGV</sequence>
<evidence type="ECO:0000313" key="3">
    <source>
        <dbReference type="Proteomes" id="UP001596457"/>
    </source>
</evidence>